<evidence type="ECO:0000256" key="7">
    <source>
        <dbReference type="SAM" id="Phobius"/>
    </source>
</evidence>
<name>A0AAP2DE31_9BACT</name>
<proteinExistence type="inferred from homology"/>
<feature type="transmembrane region" description="Helical" evidence="7">
    <location>
        <begin position="12"/>
        <end position="32"/>
    </location>
</feature>
<dbReference type="PANTHER" id="PTHR33452">
    <property type="entry name" value="OXIDOREDUCTASE CATD-RELATED"/>
    <property type="match status" value="1"/>
</dbReference>
<dbReference type="Pfam" id="PF07681">
    <property type="entry name" value="DoxX"/>
    <property type="match status" value="1"/>
</dbReference>
<dbReference type="InterPro" id="IPR051907">
    <property type="entry name" value="DoxX-like_oxidoreductase"/>
</dbReference>
<comment type="similarity">
    <text evidence="2">Belongs to the DoxX family.</text>
</comment>
<sequence length="139" mass="14935">MKAVFKTTVNASYLDAALLVARVGVALLMFTHGIPKLGQLFSGEPIQYVDPIGLGVTLSLVLTVFAEVLCSTLLLIGFATRLAVIPLIVVMAVAFFMVHAADPINVKELAMLYLLFFIVLGVTGSGKYSVDYLISRKQA</sequence>
<dbReference type="PANTHER" id="PTHR33452:SF1">
    <property type="entry name" value="INNER MEMBRANE PROTEIN YPHA-RELATED"/>
    <property type="match status" value="1"/>
</dbReference>
<keyword evidence="9" id="KW-1185">Reference proteome</keyword>
<evidence type="ECO:0000256" key="2">
    <source>
        <dbReference type="ARBA" id="ARBA00006679"/>
    </source>
</evidence>
<protein>
    <submittedName>
        <fullName evidence="8">DoxX family protein</fullName>
    </submittedName>
</protein>
<evidence type="ECO:0000256" key="3">
    <source>
        <dbReference type="ARBA" id="ARBA00022475"/>
    </source>
</evidence>
<dbReference type="GO" id="GO:0005886">
    <property type="term" value="C:plasma membrane"/>
    <property type="evidence" value="ECO:0007669"/>
    <property type="project" value="UniProtKB-SubCell"/>
</dbReference>
<feature type="transmembrane region" description="Helical" evidence="7">
    <location>
        <begin position="52"/>
        <end position="75"/>
    </location>
</feature>
<dbReference type="EMBL" id="JAHESC010000051">
    <property type="protein sequence ID" value="MBT1689964.1"/>
    <property type="molecule type" value="Genomic_DNA"/>
</dbReference>
<keyword evidence="4 7" id="KW-0812">Transmembrane</keyword>
<feature type="transmembrane region" description="Helical" evidence="7">
    <location>
        <begin position="113"/>
        <end position="134"/>
    </location>
</feature>
<keyword evidence="3" id="KW-1003">Cell membrane</keyword>
<gene>
    <name evidence="8" type="ORF">KK078_25600</name>
</gene>
<evidence type="ECO:0000256" key="5">
    <source>
        <dbReference type="ARBA" id="ARBA00022989"/>
    </source>
</evidence>
<dbReference type="Proteomes" id="UP001319180">
    <property type="component" value="Unassembled WGS sequence"/>
</dbReference>
<feature type="transmembrane region" description="Helical" evidence="7">
    <location>
        <begin position="82"/>
        <end position="101"/>
    </location>
</feature>
<keyword evidence="6 7" id="KW-0472">Membrane</keyword>
<evidence type="ECO:0000313" key="8">
    <source>
        <dbReference type="EMBL" id="MBT1689964.1"/>
    </source>
</evidence>
<keyword evidence="5 7" id="KW-1133">Transmembrane helix</keyword>
<evidence type="ECO:0000313" key="9">
    <source>
        <dbReference type="Proteomes" id="UP001319180"/>
    </source>
</evidence>
<dbReference type="RefSeq" id="WP_254093185.1">
    <property type="nucleotide sequence ID" value="NZ_JAHESC010000051.1"/>
</dbReference>
<comment type="caution">
    <text evidence="8">The sequence shown here is derived from an EMBL/GenBank/DDBJ whole genome shotgun (WGS) entry which is preliminary data.</text>
</comment>
<evidence type="ECO:0000256" key="1">
    <source>
        <dbReference type="ARBA" id="ARBA00004651"/>
    </source>
</evidence>
<reference evidence="8 9" key="1">
    <citation type="submission" date="2021-05" db="EMBL/GenBank/DDBJ databases">
        <title>A Polyphasic approach of four new species of the genus Ohtaekwangia: Ohtaekwangia histidinii sp. nov., Ohtaekwangia cretensis sp. nov., Ohtaekwangia indiensis sp. nov., Ohtaekwangia reichenbachii sp. nov. from diverse environment.</title>
        <authorList>
            <person name="Octaviana S."/>
        </authorList>
    </citation>
    <scope>NUCLEOTIDE SEQUENCE [LARGE SCALE GENOMIC DNA]</scope>
    <source>
        <strain evidence="8 9">PWU37</strain>
    </source>
</reference>
<accession>A0AAP2DE31</accession>
<evidence type="ECO:0000256" key="6">
    <source>
        <dbReference type="ARBA" id="ARBA00023136"/>
    </source>
</evidence>
<dbReference type="AlphaFoldDB" id="A0AAP2DE31"/>
<organism evidence="8 9">
    <name type="scientific">Dawidia soli</name>
    <dbReference type="NCBI Taxonomy" id="2782352"/>
    <lineage>
        <taxon>Bacteria</taxon>
        <taxon>Pseudomonadati</taxon>
        <taxon>Bacteroidota</taxon>
        <taxon>Cytophagia</taxon>
        <taxon>Cytophagales</taxon>
        <taxon>Chryseotaleaceae</taxon>
        <taxon>Dawidia</taxon>
    </lineage>
</organism>
<dbReference type="InterPro" id="IPR032808">
    <property type="entry name" value="DoxX"/>
</dbReference>
<evidence type="ECO:0000256" key="4">
    <source>
        <dbReference type="ARBA" id="ARBA00022692"/>
    </source>
</evidence>
<comment type="subcellular location">
    <subcellularLocation>
        <location evidence="1">Cell membrane</location>
        <topology evidence="1">Multi-pass membrane protein</topology>
    </subcellularLocation>
</comment>